<dbReference type="Pfam" id="PF06985">
    <property type="entry name" value="HET"/>
    <property type="match status" value="1"/>
</dbReference>
<evidence type="ECO:0000313" key="3">
    <source>
        <dbReference type="EMBL" id="THV02635.1"/>
    </source>
</evidence>
<evidence type="ECO:0000313" key="4">
    <source>
        <dbReference type="Proteomes" id="UP000297245"/>
    </source>
</evidence>
<dbReference type="AlphaFoldDB" id="A0A4S8MIR5"/>
<evidence type="ECO:0000259" key="2">
    <source>
        <dbReference type="Pfam" id="PF06985"/>
    </source>
</evidence>
<dbReference type="InterPro" id="IPR010730">
    <property type="entry name" value="HET"/>
</dbReference>
<dbReference type="OrthoDB" id="4509532at2759"/>
<feature type="region of interest" description="Disordered" evidence="1">
    <location>
        <begin position="250"/>
        <end position="269"/>
    </location>
</feature>
<name>A0A4S8MIR5_DENBC</name>
<dbReference type="PANTHER" id="PTHR10622:SF10">
    <property type="entry name" value="HET DOMAIN-CONTAINING PROTEIN"/>
    <property type="match status" value="1"/>
</dbReference>
<protein>
    <recommendedName>
        <fullName evidence="2">Heterokaryon incompatibility domain-containing protein</fullName>
    </recommendedName>
</protein>
<sequence length="295" mass="34618">MVRRRYQKIIAACRQASLDGYRYIWIDTCCIEQEDEKDLKENIPKMYGFYQNSAVCYVYLSDVSSKRDFRNSQWFKRGWTLQELVAPRTVWFFDSHWQYLGDKDELKDDIFRKTTIPPDILSGKQSIRDIPIIDRMTWAMERKTTKKQDLAYCLQGLLDVRVEPVYTEFWLTSFNKLGRALLDKYPDLEGKLGISRAQLSDPDSDYSFRDHAWERLGNIRDEMLKQRLYTKLHKTKGTLPVNTRRAFTDTNPASIPLHPENMCHPSPSQRAESLSTYKRTGFIAINVALISMPTD</sequence>
<dbReference type="PANTHER" id="PTHR10622">
    <property type="entry name" value="HET DOMAIN-CONTAINING PROTEIN"/>
    <property type="match status" value="1"/>
</dbReference>
<organism evidence="3 4">
    <name type="scientific">Dendrothele bispora (strain CBS 962.96)</name>
    <dbReference type="NCBI Taxonomy" id="1314807"/>
    <lineage>
        <taxon>Eukaryota</taxon>
        <taxon>Fungi</taxon>
        <taxon>Dikarya</taxon>
        <taxon>Basidiomycota</taxon>
        <taxon>Agaricomycotina</taxon>
        <taxon>Agaricomycetes</taxon>
        <taxon>Agaricomycetidae</taxon>
        <taxon>Agaricales</taxon>
        <taxon>Agaricales incertae sedis</taxon>
        <taxon>Dendrothele</taxon>
    </lineage>
</organism>
<dbReference type="EMBL" id="ML179075">
    <property type="protein sequence ID" value="THV02635.1"/>
    <property type="molecule type" value="Genomic_DNA"/>
</dbReference>
<proteinExistence type="predicted"/>
<evidence type="ECO:0000256" key="1">
    <source>
        <dbReference type="SAM" id="MobiDB-lite"/>
    </source>
</evidence>
<feature type="domain" description="Heterokaryon incompatibility" evidence="2">
    <location>
        <begin position="4"/>
        <end position="66"/>
    </location>
</feature>
<dbReference type="Proteomes" id="UP000297245">
    <property type="component" value="Unassembled WGS sequence"/>
</dbReference>
<gene>
    <name evidence="3" type="ORF">K435DRAFT_962935</name>
</gene>
<accession>A0A4S8MIR5</accession>
<reference evidence="3 4" key="1">
    <citation type="journal article" date="2019" name="Nat. Ecol. Evol.">
        <title>Megaphylogeny resolves global patterns of mushroom evolution.</title>
        <authorList>
            <person name="Varga T."/>
            <person name="Krizsan K."/>
            <person name="Foldi C."/>
            <person name="Dima B."/>
            <person name="Sanchez-Garcia M."/>
            <person name="Sanchez-Ramirez S."/>
            <person name="Szollosi G.J."/>
            <person name="Szarkandi J.G."/>
            <person name="Papp V."/>
            <person name="Albert L."/>
            <person name="Andreopoulos W."/>
            <person name="Angelini C."/>
            <person name="Antonin V."/>
            <person name="Barry K.W."/>
            <person name="Bougher N.L."/>
            <person name="Buchanan P."/>
            <person name="Buyck B."/>
            <person name="Bense V."/>
            <person name="Catcheside P."/>
            <person name="Chovatia M."/>
            <person name="Cooper J."/>
            <person name="Damon W."/>
            <person name="Desjardin D."/>
            <person name="Finy P."/>
            <person name="Geml J."/>
            <person name="Haridas S."/>
            <person name="Hughes K."/>
            <person name="Justo A."/>
            <person name="Karasinski D."/>
            <person name="Kautmanova I."/>
            <person name="Kiss B."/>
            <person name="Kocsube S."/>
            <person name="Kotiranta H."/>
            <person name="LaButti K.M."/>
            <person name="Lechner B.E."/>
            <person name="Liimatainen K."/>
            <person name="Lipzen A."/>
            <person name="Lukacs Z."/>
            <person name="Mihaltcheva S."/>
            <person name="Morgado L.N."/>
            <person name="Niskanen T."/>
            <person name="Noordeloos M.E."/>
            <person name="Ohm R.A."/>
            <person name="Ortiz-Santana B."/>
            <person name="Ovrebo C."/>
            <person name="Racz N."/>
            <person name="Riley R."/>
            <person name="Savchenko A."/>
            <person name="Shiryaev A."/>
            <person name="Soop K."/>
            <person name="Spirin V."/>
            <person name="Szebenyi C."/>
            <person name="Tomsovsky M."/>
            <person name="Tulloss R.E."/>
            <person name="Uehling J."/>
            <person name="Grigoriev I.V."/>
            <person name="Vagvolgyi C."/>
            <person name="Papp T."/>
            <person name="Martin F.M."/>
            <person name="Miettinen O."/>
            <person name="Hibbett D.S."/>
            <person name="Nagy L.G."/>
        </authorList>
    </citation>
    <scope>NUCLEOTIDE SEQUENCE [LARGE SCALE GENOMIC DNA]</scope>
    <source>
        <strain evidence="3 4">CBS 962.96</strain>
    </source>
</reference>
<keyword evidence="4" id="KW-1185">Reference proteome</keyword>